<evidence type="ECO:0000256" key="2">
    <source>
        <dbReference type="ARBA" id="ARBA00005005"/>
    </source>
</evidence>
<dbReference type="PANTHER" id="PTHR48083">
    <property type="entry name" value="MEDIUM-CHAIN SPECIFIC ACYL-COA DEHYDROGENASE, MITOCHONDRIAL-RELATED"/>
    <property type="match status" value="1"/>
</dbReference>
<dbReference type="Pfam" id="PF00441">
    <property type="entry name" value="Acyl-CoA_dh_1"/>
    <property type="match status" value="1"/>
</dbReference>
<proteinExistence type="inferred from homology"/>
<dbReference type="Proteomes" id="UP000286482">
    <property type="component" value="Unassembled WGS sequence"/>
</dbReference>
<feature type="domain" description="Acyl-CoA dehydrogenase/oxidase N-terminal" evidence="16">
    <location>
        <begin position="78"/>
        <end position="190"/>
    </location>
</feature>
<dbReference type="FunFam" id="1.10.540.10:FF:000004">
    <property type="entry name" value="Acyl-CoA dehydrogenase"/>
    <property type="match status" value="1"/>
</dbReference>
<evidence type="ECO:0000256" key="13">
    <source>
        <dbReference type="ARBA" id="ARBA00049247"/>
    </source>
</evidence>
<accession>A0A420EHQ9</accession>
<dbReference type="EC" id="1.3.8.8" evidence="5"/>
<dbReference type="Pfam" id="PF02770">
    <property type="entry name" value="Acyl-CoA_dh_M"/>
    <property type="match status" value="1"/>
</dbReference>
<dbReference type="Gene3D" id="1.20.140.10">
    <property type="entry name" value="Butyryl-CoA Dehydrogenase, subunit A, domain 3"/>
    <property type="match status" value="1"/>
</dbReference>
<evidence type="ECO:0000256" key="1">
    <source>
        <dbReference type="ARBA" id="ARBA00001974"/>
    </source>
</evidence>
<dbReference type="PANTHER" id="PTHR48083:SF33">
    <property type="entry name" value="ACYL-COENZYME A DEHYDROGENASE"/>
    <property type="match status" value="1"/>
</dbReference>
<dbReference type="GO" id="GO:0070991">
    <property type="term" value="F:medium-chain fatty acyl-CoA dehydrogenase activity"/>
    <property type="evidence" value="ECO:0007669"/>
    <property type="project" value="UniProtKB-EC"/>
</dbReference>
<dbReference type="AlphaFoldDB" id="A0A420EHQ9"/>
<keyword evidence="10" id="KW-0560">Oxidoreductase</keyword>
<reference evidence="18 19" key="1">
    <citation type="submission" date="2018-09" db="EMBL/GenBank/DDBJ databases">
        <authorList>
            <person name="Wang Z."/>
        </authorList>
    </citation>
    <scope>NUCLEOTIDE SEQUENCE [LARGE SCALE GENOMIC DNA]</scope>
    <source>
        <strain evidence="18 19">ALS 81</strain>
    </source>
</reference>
<evidence type="ECO:0000259" key="15">
    <source>
        <dbReference type="Pfam" id="PF02770"/>
    </source>
</evidence>
<evidence type="ECO:0000256" key="11">
    <source>
        <dbReference type="ARBA" id="ARBA00023098"/>
    </source>
</evidence>
<dbReference type="GO" id="GO:0050660">
    <property type="term" value="F:flavin adenine dinucleotide binding"/>
    <property type="evidence" value="ECO:0007669"/>
    <property type="project" value="InterPro"/>
</dbReference>
<dbReference type="OrthoDB" id="9802447at2"/>
<evidence type="ECO:0000313" key="18">
    <source>
        <dbReference type="EMBL" id="RKF20223.1"/>
    </source>
</evidence>
<organism evidence="18 19">
    <name type="scientific">Alginatibacterium sediminis</name>
    <dbReference type="NCBI Taxonomy" id="2164068"/>
    <lineage>
        <taxon>Bacteria</taxon>
        <taxon>Pseudomonadati</taxon>
        <taxon>Pseudomonadota</taxon>
        <taxon>Gammaproteobacteria</taxon>
        <taxon>Alteromonadales</taxon>
        <taxon>Alteromonadaceae</taxon>
        <taxon>Alginatibacterium</taxon>
    </lineage>
</organism>
<name>A0A420EHQ9_9ALTE</name>
<dbReference type="EMBL" id="RAQO01000004">
    <property type="protein sequence ID" value="RKF20223.1"/>
    <property type="molecule type" value="Genomic_DNA"/>
</dbReference>
<evidence type="ECO:0000256" key="8">
    <source>
        <dbReference type="ARBA" id="ARBA00022827"/>
    </source>
</evidence>
<keyword evidence="9" id="KW-0276">Fatty acid metabolism</keyword>
<comment type="caution">
    <text evidence="18">The sequence shown here is derived from an EMBL/GenBank/DDBJ whole genome shotgun (WGS) entry which is preliminary data.</text>
</comment>
<dbReference type="InterPro" id="IPR046373">
    <property type="entry name" value="Acyl-CoA_Oxase/DH_mid-dom_sf"/>
</dbReference>
<evidence type="ECO:0000256" key="6">
    <source>
        <dbReference type="ARBA" id="ARBA00020144"/>
    </source>
</evidence>
<keyword evidence="8" id="KW-0274">FAD</keyword>
<dbReference type="Pfam" id="PF09317">
    <property type="entry name" value="ACDH_C"/>
    <property type="match status" value="1"/>
</dbReference>
<dbReference type="InterPro" id="IPR009100">
    <property type="entry name" value="AcylCoA_DH/oxidase_NM_dom_sf"/>
</dbReference>
<evidence type="ECO:0000256" key="3">
    <source>
        <dbReference type="ARBA" id="ARBA00009347"/>
    </source>
</evidence>
<comment type="cofactor">
    <cofactor evidence="1">
        <name>FAD</name>
        <dbReference type="ChEBI" id="CHEBI:57692"/>
    </cofactor>
</comment>
<dbReference type="UniPathway" id="UPA00659"/>
<gene>
    <name evidence="18" type="ORF">DBZ36_07205</name>
</gene>
<dbReference type="FunFam" id="2.40.110.10:FF:000010">
    <property type="entry name" value="Acyl-CoA dehydrogenase"/>
    <property type="match status" value="1"/>
</dbReference>
<comment type="catalytic activity">
    <reaction evidence="12">
        <text>a medium-chain 2,3-saturated fatty acyl-CoA + oxidized [electron-transfer flavoprotein] + H(+) = a medium-chain (2E)-enoyl-CoA + reduced [electron-transfer flavoprotein]</text>
        <dbReference type="Rhea" id="RHEA:14477"/>
        <dbReference type="Rhea" id="RHEA-COMP:10685"/>
        <dbReference type="Rhea" id="RHEA-COMP:10686"/>
        <dbReference type="ChEBI" id="CHEBI:15378"/>
        <dbReference type="ChEBI" id="CHEBI:57692"/>
        <dbReference type="ChEBI" id="CHEBI:58307"/>
        <dbReference type="ChEBI" id="CHEBI:83723"/>
        <dbReference type="ChEBI" id="CHEBI:83726"/>
        <dbReference type="EC" id="1.3.8.7"/>
    </reaction>
</comment>
<dbReference type="InterPro" id="IPR050741">
    <property type="entry name" value="Acyl-CoA_dehydrogenase"/>
</dbReference>
<sequence>MMEILLLLLIAIGVLMAIPETRKRFFTKPIFGIFKKILPPLSQTEQEAMEAGSVWWDGELFAGKPNWETLHNYPKPTLREDEQAFLDEQVTTLLKMIDDFDIVQNQRDLPEEVWNYLKTQGFFALIIPKSFGGREFSAIANSTIVTTIATRSLSVAVTVMVPNSLGPGELLMHYGTDEQKQRWLPNLANGTDVPCFALTGPEAGSDAGAIPDKGIVCMGDYQGEQVLGIRLNWNKRYITLAPASTVLGLAFKLFDPDSLLGETKDIGITCALIPCDHPGVRVGDRHFPLGLAFMNGPTFGKDVFIPIDWIIGGPEFAGKGWRMLVECLSAGRGISLPALGTAVGHMSSRATSAYAYVRKQFGLSIGKFEGVEEALGRIGGMTYQLEATRRMTAGAIDLDQSPAIVTAISKYHMTEMARTVLNDAMDIHAGRAIQLGELNYLGHAYNGVPVAITVEGANILTRNLMIFGQGATRCHPYVLKELQAASNPDEEAGLNQFDQVLLKHIAFGTGNFFASLWQGLSGARFNSSPVNGETAVYYRQLSRMSRGLALCADFSMLIMGGDLKRKERISARLGDVLSHLYLASATLKYFQDEGSRSADLPFVKWAIERNLFEIGQAFDGYFKNFPNRVVANILKRVVFPFGNRFEMPNDEHCHDICVTMMTPGEDRERLTSLCQIAGGKGDAVGVIEEAFLAMAKVQPLEKIITKAQREKKLPRKIPMDELAQLALDAGIIDDGQAAQLVEADRLRFQAIQVDHFEPGVLEGNNASLKAKQALEV</sequence>
<dbReference type="Gene3D" id="2.40.110.10">
    <property type="entry name" value="Butyryl-CoA Dehydrogenase, subunit A, domain 2"/>
    <property type="match status" value="1"/>
</dbReference>
<feature type="domain" description="Acyl-CoA dehydrogenase C-terminal bacterial-type" evidence="17">
    <location>
        <begin position="472"/>
        <end position="756"/>
    </location>
</feature>
<evidence type="ECO:0000259" key="16">
    <source>
        <dbReference type="Pfam" id="PF02771"/>
    </source>
</evidence>
<dbReference type="Gene3D" id="1.10.540.10">
    <property type="entry name" value="Acyl-CoA dehydrogenase/oxidase, N-terminal domain"/>
    <property type="match status" value="1"/>
</dbReference>
<keyword evidence="7" id="KW-0285">Flavoprotein</keyword>
<evidence type="ECO:0000256" key="10">
    <source>
        <dbReference type="ARBA" id="ARBA00023002"/>
    </source>
</evidence>
<dbReference type="FunFam" id="1.20.140.10:FF:000009">
    <property type="entry name" value="Acyl-CoA dehydrogenase"/>
    <property type="match status" value="1"/>
</dbReference>
<dbReference type="EC" id="1.3.8.7" evidence="4"/>
<comment type="pathway">
    <text evidence="2">Lipid metabolism; fatty acid beta-oxidation.</text>
</comment>
<evidence type="ECO:0000256" key="7">
    <source>
        <dbReference type="ARBA" id="ARBA00022630"/>
    </source>
</evidence>
<evidence type="ECO:0000259" key="17">
    <source>
        <dbReference type="Pfam" id="PF09317"/>
    </source>
</evidence>
<dbReference type="InterPro" id="IPR015396">
    <property type="entry name" value="FadE_C"/>
</dbReference>
<dbReference type="GO" id="GO:0005737">
    <property type="term" value="C:cytoplasm"/>
    <property type="evidence" value="ECO:0007669"/>
    <property type="project" value="TreeGrafter"/>
</dbReference>
<dbReference type="NCBIfam" id="NF009586">
    <property type="entry name" value="PRK13026.1"/>
    <property type="match status" value="1"/>
</dbReference>
<dbReference type="GO" id="GO:0033539">
    <property type="term" value="P:fatty acid beta-oxidation using acyl-CoA dehydrogenase"/>
    <property type="evidence" value="ECO:0007669"/>
    <property type="project" value="InterPro"/>
</dbReference>
<evidence type="ECO:0000256" key="5">
    <source>
        <dbReference type="ARBA" id="ARBA00012040"/>
    </source>
</evidence>
<dbReference type="InterPro" id="IPR006091">
    <property type="entry name" value="Acyl-CoA_Oxase/DH_mid-dom"/>
</dbReference>
<dbReference type="InterPro" id="IPR013786">
    <property type="entry name" value="AcylCoA_DH/ox_N"/>
</dbReference>
<dbReference type="GO" id="GO:0004466">
    <property type="term" value="F:long-chain fatty acyl-CoA dehydrogenase activity"/>
    <property type="evidence" value="ECO:0007669"/>
    <property type="project" value="UniProtKB-EC"/>
</dbReference>
<feature type="domain" description="Acyl-CoA dehydrogenase/oxidase C-terminal" evidence="14">
    <location>
        <begin position="318"/>
        <end position="464"/>
    </location>
</feature>
<evidence type="ECO:0000259" key="14">
    <source>
        <dbReference type="Pfam" id="PF00441"/>
    </source>
</evidence>
<evidence type="ECO:0000256" key="9">
    <source>
        <dbReference type="ARBA" id="ARBA00022832"/>
    </source>
</evidence>
<evidence type="ECO:0000256" key="4">
    <source>
        <dbReference type="ARBA" id="ARBA00012033"/>
    </source>
</evidence>
<dbReference type="InterPro" id="IPR036250">
    <property type="entry name" value="AcylCo_DH-like_C"/>
</dbReference>
<dbReference type="SUPFAM" id="SSF56645">
    <property type="entry name" value="Acyl-CoA dehydrogenase NM domain-like"/>
    <property type="match status" value="1"/>
</dbReference>
<dbReference type="InterPro" id="IPR037069">
    <property type="entry name" value="AcylCoA_DH/ox_N_sf"/>
</dbReference>
<dbReference type="Pfam" id="PF02771">
    <property type="entry name" value="Acyl-CoA_dh_N"/>
    <property type="match status" value="1"/>
</dbReference>
<keyword evidence="19" id="KW-1185">Reference proteome</keyword>
<feature type="domain" description="Acyl-CoA oxidase/dehydrogenase middle" evidence="15">
    <location>
        <begin position="195"/>
        <end position="294"/>
    </location>
</feature>
<comment type="similarity">
    <text evidence="3">Belongs to the acyl-CoA dehydrogenase family.</text>
</comment>
<protein>
    <recommendedName>
        <fullName evidence="6">Acyl-coenzyme A dehydrogenase</fullName>
        <ecNumber evidence="4">1.3.8.7</ecNumber>
        <ecNumber evidence="5">1.3.8.8</ecNumber>
    </recommendedName>
</protein>
<comment type="catalytic activity">
    <reaction evidence="13">
        <text>a long-chain 2,3-saturated fatty acyl-CoA + oxidized [electron-transfer flavoprotein] + H(+) = a long-chain (2E)-enoyl-CoA + reduced [electron-transfer flavoprotein]</text>
        <dbReference type="Rhea" id="RHEA:17721"/>
        <dbReference type="Rhea" id="RHEA-COMP:10685"/>
        <dbReference type="Rhea" id="RHEA-COMP:10686"/>
        <dbReference type="ChEBI" id="CHEBI:15378"/>
        <dbReference type="ChEBI" id="CHEBI:57692"/>
        <dbReference type="ChEBI" id="CHEBI:58307"/>
        <dbReference type="ChEBI" id="CHEBI:83721"/>
        <dbReference type="ChEBI" id="CHEBI:83727"/>
        <dbReference type="EC" id="1.3.8.8"/>
    </reaction>
</comment>
<dbReference type="SUPFAM" id="SSF47203">
    <property type="entry name" value="Acyl-CoA dehydrogenase C-terminal domain-like"/>
    <property type="match status" value="1"/>
</dbReference>
<evidence type="ECO:0000256" key="12">
    <source>
        <dbReference type="ARBA" id="ARBA00047882"/>
    </source>
</evidence>
<dbReference type="InterPro" id="IPR009075">
    <property type="entry name" value="AcylCo_DH/oxidase_C"/>
</dbReference>
<evidence type="ECO:0000313" key="19">
    <source>
        <dbReference type="Proteomes" id="UP000286482"/>
    </source>
</evidence>
<keyword evidence="11" id="KW-0443">Lipid metabolism</keyword>
<dbReference type="NCBIfam" id="NF007000">
    <property type="entry name" value="PRK09463.1"/>
    <property type="match status" value="1"/>
</dbReference>